<feature type="compositionally biased region" description="Basic and acidic residues" evidence="1">
    <location>
        <begin position="164"/>
        <end position="187"/>
    </location>
</feature>
<feature type="region of interest" description="Disordered" evidence="1">
    <location>
        <begin position="119"/>
        <end position="248"/>
    </location>
</feature>
<name>A0A370TE31_9HELO</name>
<sequence length="298" mass="33303">MDYQLFQQHLPSIVVRRLPEQMMPLVPTQHHQASNHKHAAKCPISSRRMAEKLPSGGLRSSLKKHDMDQHKNVHWDSATVNNETKTKSRIRSPILGPESHPWNMTFSPRLRSESRNIGGSLAHASNTSRPMDPRQSRVSTSKEARHGPPNTAVKRKTPSSTQRLSHDHRSLRTDSKGTIKSRPDELSARSQDGSSSGYQAPANSSSKRNPKKLSQLPSQISSLPPPVPDAPQMPPPTPRPARLPTPDLDDISDRRFCYCNNAACHSRAYPHDSQGRRLSSKMSEQIYAAQAYMTATRN</sequence>
<dbReference type="GeneID" id="43601231"/>
<evidence type="ECO:0000313" key="3">
    <source>
        <dbReference type="Proteomes" id="UP000254866"/>
    </source>
</evidence>
<reference evidence="2 3" key="1">
    <citation type="journal article" date="2018" name="IMA Fungus">
        <title>IMA Genome-F 9: Draft genome sequence of Annulohypoxylon stygium, Aspergillus mulundensis, Berkeleyomyces basicola (syn. Thielaviopsis basicola), Ceratocystis smalleyi, two Cercospora beticola strains, Coleophoma cylindrospora, Fusarium fracticaudum, Phialophora cf. hyalina, and Morchella septimelata.</title>
        <authorList>
            <person name="Wingfield B.D."/>
            <person name="Bills G.F."/>
            <person name="Dong Y."/>
            <person name="Huang W."/>
            <person name="Nel W.J."/>
            <person name="Swalarsk-Parry B.S."/>
            <person name="Vaghefi N."/>
            <person name="Wilken P.M."/>
            <person name="An Z."/>
            <person name="de Beer Z.W."/>
            <person name="De Vos L."/>
            <person name="Chen L."/>
            <person name="Duong T.A."/>
            <person name="Gao Y."/>
            <person name="Hammerbacher A."/>
            <person name="Kikkert J.R."/>
            <person name="Li Y."/>
            <person name="Li H."/>
            <person name="Li K."/>
            <person name="Li Q."/>
            <person name="Liu X."/>
            <person name="Ma X."/>
            <person name="Naidoo K."/>
            <person name="Pethybridge S.J."/>
            <person name="Sun J."/>
            <person name="Steenkamp E.T."/>
            <person name="van der Nest M.A."/>
            <person name="van Wyk S."/>
            <person name="Wingfield M.J."/>
            <person name="Xiong C."/>
            <person name="Yue Q."/>
            <person name="Zhang X."/>
        </authorList>
    </citation>
    <scope>NUCLEOTIDE SEQUENCE [LARGE SCALE GENOMIC DNA]</scope>
    <source>
        <strain evidence="2 3">BP 5553</strain>
    </source>
</reference>
<feature type="compositionally biased region" description="Basic and acidic residues" evidence="1">
    <location>
        <begin position="131"/>
        <end position="146"/>
    </location>
</feature>
<feature type="compositionally biased region" description="Polar residues" evidence="1">
    <location>
        <begin position="188"/>
        <end position="207"/>
    </location>
</feature>
<proteinExistence type="predicted"/>
<dbReference type="AlphaFoldDB" id="A0A370TE31"/>
<gene>
    <name evidence="2" type="ORF">BP5553_08382</name>
</gene>
<keyword evidence="3" id="KW-1185">Reference proteome</keyword>
<evidence type="ECO:0000256" key="1">
    <source>
        <dbReference type="SAM" id="MobiDB-lite"/>
    </source>
</evidence>
<feature type="compositionally biased region" description="Pro residues" evidence="1">
    <location>
        <begin position="223"/>
        <end position="243"/>
    </location>
</feature>
<organism evidence="2 3">
    <name type="scientific">Venustampulla echinocandica</name>
    <dbReference type="NCBI Taxonomy" id="2656787"/>
    <lineage>
        <taxon>Eukaryota</taxon>
        <taxon>Fungi</taxon>
        <taxon>Dikarya</taxon>
        <taxon>Ascomycota</taxon>
        <taxon>Pezizomycotina</taxon>
        <taxon>Leotiomycetes</taxon>
        <taxon>Helotiales</taxon>
        <taxon>Pleuroascaceae</taxon>
        <taxon>Venustampulla</taxon>
    </lineage>
</organism>
<evidence type="ECO:0000313" key="2">
    <source>
        <dbReference type="EMBL" id="RDL32943.1"/>
    </source>
</evidence>
<dbReference type="Proteomes" id="UP000254866">
    <property type="component" value="Unassembled WGS sequence"/>
</dbReference>
<accession>A0A370TE31</accession>
<comment type="caution">
    <text evidence="2">The sequence shown here is derived from an EMBL/GenBank/DDBJ whole genome shotgun (WGS) entry which is preliminary data.</text>
</comment>
<protein>
    <submittedName>
        <fullName evidence="2">Uncharacterized protein</fullName>
    </submittedName>
</protein>
<dbReference type="EMBL" id="NPIC01000009">
    <property type="protein sequence ID" value="RDL32943.1"/>
    <property type="molecule type" value="Genomic_DNA"/>
</dbReference>
<feature type="region of interest" description="Disordered" evidence="1">
    <location>
        <begin position="79"/>
        <end position="106"/>
    </location>
</feature>
<feature type="compositionally biased region" description="Low complexity" evidence="1">
    <location>
        <begin position="213"/>
        <end position="222"/>
    </location>
</feature>
<dbReference type="RefSeq" id="XP_031866436.1">
    <property type="nucleotide sequence ID" value="XM_032017005.1"/>
</dbReference>